<organism evidence="1 2">
    <name type="scientific">Paramecium octaurelia</name>
    <dbReference type="NCBI Taxonomy" id="43137"/>
    <lineage>
        <taxon>Eukaryota</taxon>
        <taxon>Sar</taxon>
        <taxon>Alveolata</taxon>
        <taxon>Ciliophora</taxon>
        <taxon>Intramacronucleata</taxon>
        <taxon>Oligohymenophorea</taxon>
        <taxon>Peniculida</taxon>
        <taxon>Parameciidae</taxon>
        <taxon>Paramecium</taxon>
    </lineage>
</organism>
<dbReference type="EMBL" id="CAJJDP010000156">
    <property type="protein sequence ID" value="CAD8211515.1"/>
    <property type="molecule type" value="Genomic_DNA"/>
</dbReference>
<protein>
    <submittedName>
        <fullName evidence="1">Uncharacterized protein</fullName>
    </submittedName>
</protein>
<keyword evidence="2" id="KW-1185">Reference proteome</keyword>
<comment type="caution">
    <text evidence="1">The sequence shown here is derived from an EMBL/GenBank/DDBJ whole genome shotgun (WGS) entry which is preliminary data.</text>
</comment>
<gene>
    <name evidence="1" type="ORF">POCTA_138.1.T1540111</name>
</gene>
<reference evidence="1" key="1">
    <citation type="submission" date="2021-01" db="EMBL/GenBank/DDBJ databases">
        <authorList>
            <consortium name="Genoscope - CEA"/>
            <person name="William W."/>
        </authorList>
    </citation>
    <scope>NUCLEOTIDE SEQUENCE</scope>
</reference>
<sequence>MRDLYFSLKKFLFVITKSYFNQFYIYYLFDLIKKLFSQKIQLINFFHQQIFPYIQYENQNHAINPKRPSEITDKMQALSVVVPLSVPLLVLFELFGVTDPAMQLSHLLVAAFQLQVQADLVQQILESVMVPGSAAAHFPLQRTQTVEEAPSKLGIDVPAEFSVHLHVGLVVQANLSFVASAHAVKVLHVPLTLANLLQMYRY</sequence>
<evidence type="ECO:0000313" key="1">
    <source>
        <dbReference type="EMBL" id="CAD8211515.1"/>
    </source>
</evidence>
<name>A0A8S1YBR4_PAROT</name>
<proteinExistence type="predicted"/>
<evidence type="ECO:0000313" key="2">
    <source>
        <dbReference type="Proteomes" id="UP000683925"/>
    </source>
</evidence>
<dbReference type="AlphaFoldDB" id="A0A8S1YBR4"/>
<accession>A0A8S1YBR4</accession>
<dbReference type="Proteomes" id="UP000683925">
    <property type="component" value="Unassembled WGS sequence"/>
</dbReference>